<sequence length="72" mass="8280">MISKLLNWLGIKRTKSITIVIKLDDDVPDNLIADMFKAISERIIKTLDNALNCGGKYKNSEMWDNIKGKIKW</sequence>
<name>A0ABZ0UV29_9RICK</name>
<evidence type="ECO:0000313" key="1">
    <source>
        <dbReference type="EMBL" id="WPY01471.1"/>
    </source>
</evidence>
<keyword evidence="2" id="KW-1185">Reference proteome</keyword>
<organism evidence="1 2">
    <name type="scientific">Candidatus Trichorickettsia mobilis</name>
    <dbReference type="NCBI Taxonomy" id="1346319"/>
    <lineage>
        <taxon>Bacteria</taxon>
        <taxon>Pseudomonadati</taxon>
        <taxon>Pseudomonadota</taxon>
        <taxon>Alphaproteobacteria</taxon>
        <taxon>Rickettsiales</taxon>
        <taxon>Rickettsiaceae</taxon>
        <taxon>Rickettsieae</taxon>
        <taxon>Candidatus Trichorickettsia</taxon>
    </lineage>
</organism>
<proteinExistence type="predicted"/>
<reference evidence="1 2" key="1">
    <citation type="submission" date="2022-10" db="EMBL/GenBank/DDBJ databases">
        <title>Host association and intracellularity evolved multiple times independently in the Rickettsiales.</title>
        <authorList>
            <person name="Castelli M."/>
            <person name="Nardi T."/>
            <person name="Gammuto L."/>
            <person name="Bellinzona G."/>
            <person name="Sabaneyeva E."/>
            <person name="Potekhin A."/>
            <person name="Serra V."/>
            <person name="Petroni G."/>
            <person name="Sassera D."/>
        </authorList>
    </citation>
    <scope>NUCLEOTIDE SEQUENCE [LARGE SCALE GENOMIC DNA]</scope>
    <source>
        <strain evidence="1 2">Kr 154-4</strain>
        <plasmid evidence="1 2">unnamed1</plasmid>
    </source>
</reference>
<keyword evidence="1" id="KW-0614">Plasmid</keyword>
<gene>
    <name evidence="1" type="ORF">Trichorick_01384</name>
</gene>
<protein>
    <submittedName>
        <fullName evidence="1">Uncharacterized protein</fullName>
    </submittedName>
</protein>
<dbReference type="Proteomes" id="UP001326613">
    <property type="component" value="Plasmid unnamed1"/>
</dbReference>
<accession>A0ABZ0UV29</accession>
<dbReference type="EMBL" id="CP112933">
    <property type="protein sequence ID" value="WPY01471.1"/>
    <property type="molecule type" value="Genomic_DNA"/>
</dbReference>
<dbReference type="RefSeq" id="WP_323738946.1">
    <property type="nucleotide sequence ID" value="NZ_CP112933.1"/>
</dbReference>
<geneLocation type="plasmid" evidence="1 2">
    <name>unnamed1</name>
</geneLocation>
<evidence type="ECO:0000313" key="2">
    <source>
        <dbReference type="Proteomes" id="UP001326613"/>
    </source>
</evidence>